<dbReference type="PANTHER" id="PTHR12128">
    <property type="entry name" value="DIHYDRODIPICOLINATE SYNTHASE"/>
    <property type="match status" value="1"/>
</dbReference>
<evidence type="ECO:0000313" key="3">
    <source>
        <dbReference type="EMBL" id="WWX24041.1"/>
    </source>
</evidence>
<evidence type="ECO:0000256" key="1">
    <source>
        <dbReference type="ARBA" id="ARBA00023239"/>
    </source>
</evidence>
<dbReference type="InterPro" id="IPR002220">
    <property type="entry name" value="DapA-like"/>
</dbReference>
<dbReference type="InterPro" id="IPR013785">
    <property type="entry name" value="Aldolase_TIM"/>
</dbReference>
<dbReference type="CDD" id="cd00408">
    <property type="entry name" value="DHDPS-like"/>
    <property type="match status" value="1"/>
</dbReference>
<dbReference type="GO" id="GO:0047448">
    <property type="term" value="F:5-dehydro-4-deoxyglucarate dehydratase activity"/>
    <property type="evidence" value="ECO:0007669"/>
    <property type="project" value="UniProtKB-EC"/>
</dbReference>
<dbReference type="EMBL" id="CP146609">
    <property type="protein sequence ID" value="WWX24041.1"/>
    <property type="molecule type" value="Genomic_DNA"/>
</dbReference>
<dbReference type="GO" id="GO:0008747">
    <property type="term" value="F:N-acetylneuraminate lyase activity"/>
    <property type="evidence" value="ECO:0007669"/>
    <property type="project" value="UniProtKB-EC"/>
</dbReference>
<dbReference type="SMART" id="SM01130">
    <property type="entry name" value="DHDPS"/>
    <property type="match status" value="1"/>
</dbReference>
<dbReference type="PRINTS" id="PR00146">
    <property type="entry name" value="DHPICSNTHASE"/>
</dbReference>
<dbReference type="EC" id="4.1.3.3" evidence="3"/>
<dbReference type="RefSeq" id="WP_338669737.1">
    <property type="nucleotide sequence ID" value="NZ_CP146609.1"/>
</dbReference>
<keyword evidence="4" id="KW-1185">Reference proteome</keyword>
<dbReference type="EC" id="4.2.1.41" evidence="3"/>
<dbReference type="PIRSF" id="PIRSF001365">
    <property type="entry name" value="DHDPS"/>
    <property type="match status" value="1"/>
</dbReference>
<evidence type="ECO:0000256" key="2">
    <source>
        <dbReference type="PIRNR" id="PIRNR001365"/>
    </source>
</evidence>
<name>A0ABZ2IZD7_9BACT</name>
<reference evidence="3 4" key="1">
    <citation type="submission" date="2024-03" db="EMBL/GenBank/DDBJ databases">
        <title>Phenotype and Genome Characterization of a Sulfate-Reducing Bacterium Pseudodesulfovibrio sp. strain 5S69, isolated from Petroleum Reservoir in Tatarstan (Russia).</title>
        <authorList>
            <person name="Bidzhieva S.K."/>
            <person name="Kadnikov V."/>
            <person name="Tourova T.P."/>
            <person name="Samigullina S.R."/>
            <person name="Sokolova D.S."/>
            <person name="Poltaraus A.B."/>
            <person name="Avtukh A.N."/>
            <person name="Tereshina V.M."/>
            <person name="Mardanov A.V."/>
            <person name="Nazina T.N."/>
        </authorList>
    </citation>
    <scope>NUCLEOTIDE SEQUENCE [LARGE SCALE GENOMIC DNA]</scope>
    <source>
        <strain evidence="3 4">5S69</strain>
    </source>
</reference>
<dbReference type="Proteomes" id="UP001385389">
    <property type="component" value="Chromosome"/>
</dbReference>
<accession>A0ABZ2IZD7</accession>
<gene>
    <name evidence="3" type="ORF">V8V93_07460</name>
</gene>
<sequence>MYKGIYTAIATLFDVEGVVDKAANARLVDYLIEAGTDGALFLGSTGEFFNMNMEEKKEHFSFIADHAKGRFSLFAGTGGMDIRETIELTQHVQECGFDAAVVMCPYYFNLPETNIREYFDQVASNVDIDILLYNFPARNGVTYSPEMIRSLVEDHKHIVGIKDSGSTLEDMRRYISEVANAIDGFSVFSGFDEFLVPNLLSGGAGTIGALPNFEPELFVKLRKAVEAGDLDAVRAGQKRLAGLMKLYTVTNPFVASVKYAINQKVVPTYPAMRFSSLTISEEEMARVNEIIA</sequence>
<dbReference type="Pfam" id="PF00701">
    <property type="entry name" value="DHDPS"/>
    <property type="match status" value="1"/>
</dbReference>
<dbReference type="PANTHER" id="PTHR12128:SF28">
    <property type="entry name" value="2-DEHYDRO-3-DEOXY-D-GLUCONATE ALDOLASE YAGE-RELATED"/>
    <property type="match status" value="1"/>
</dbReference>
<proteinExistence type="inferred from homology"/>
<organism evidence="3 4">
    <name type="scientific">Pseudodesulfovibrio methanolicus</name>
    <dbReference type="NCBI Taxonomy" id="3126690"/>
    <lineage>
        <taxon>Bacteria</taxon>
        <taxon>Pseudomonadati</taxon>
        <taxon>Thermodesulfobacteriota</taxon>
        <taxon>Desulfovibrionia</taxon>
        <taxon>Desulfovibrionales</taxon>
        <taxon>Desulfovibrionaceae</taxon>
    </lineage>
</organism>
<dbReference type="GO" id="GO:0008840">
    <property type="term" value="F:4-hydroxy-tetrahydrodipicolinate synthase activity"/>
    <property type="evidence" value="ECO:0007669"/>
    <property type="project" value="UniProtKB-EC"/>
</dbReference>
<keyword evidence="1 2" id="KW-0456">Lyase</keyword>
<evidence type="ECO:0000313" key="4">
    <source>
        <dbReference type="Proteomes" id="UP001385389"/>
    </source>
</evidence>
<protein>
    <submittedName>
        <fullName evidence="3">Dihydrodipicolinate synthase family protein</fullName>
        <ecNumber evidence="3">4.1.3.3</ecNumber>
        <ecNumber evidence="3">4.2.1.41</ecNumber>
        <ecNumber evidence="3">4.3.3.7</ecNumber>
    </submittedName>
</protein>
<dbReference type="SUPFAM" id="SSF51569">
    <property type="entry name" value="Aldolase"/>
    <property type="match status" value="1"/>
</dbReference>
<dbReference type="EC" id="4.3.3.7" evidence="3"/>
<comment type="similarity">
    <text evidence="2">Belongs to the DapA family.</text>
</comment>
<dbReference type="Gene3D" id="3.20.20.70">
    <property type="entry name" value="Aldolase class I"/>
    <property type="match status" value="1"/>
</dbReference>